<dbReference type="CDD" id="cd00075">
    <property type="entry name" value="HATPase"/>
    <property type="match status" value="1"/>
</dbReference>
<dbReference type="InterPro" id="IPR036097">
    <property type="entry name" value="HisK_dim/P_sf"/>
</dbReference>
<keyword evidence="10" id="KW-0472">Membrane</keyword>
<proteinExistence type="predicted"/>
<keyword evidence="10" id="KW-0812">Transmembrane</keyword>
<protein>
    <recommendedName>
        <fullName evidence="3">histidine kinase</fullName>
        <ecNumber evidence="3">2.7.13.3</ecNumber>
    </recommendedName>
</protein>
<keyword evidence="9" id="KW-0902">Two-component regulatory system</keyword>
<keyword evidence="6" id="KW-0547">Nucleotide-binding</keyword>
<evidence type="ECO:0000256" key="5">
    <source>
        <dbReference type="ARBA" id="ARBA00022679"/>
    </source>
</evidence>
<accession>A0ABY4CP84</accession>
<dbReference type="EMBL" id="CP089291">
    <property type="protein sequence ID" value="UOF92307.1"/>
    <property type="molecule type" value="Genomic_DNA"/>
</dbReference>
<dbReference type="Pfam" id="PF00512">
    <property type="entry name" value="HisKA"/>
    <property type="match status" value="1"/>
</dbReference>
<organism evidence="12 13">
    <name type="scientific">Fodinisporobacter ferrooxydans</name>
    <dbReference type="NCBI Taxonomy" id="2901836"/>
    <lineage>
        <taxon>Bacteria</taxon>
        <taxon>Bacillati</taxon>
        <taxon>Bacillota</taxon>
        <taxon>Bacilli</taxon>
        <taxon>Bacillales</taxon>
        <taxon>Alicyclobacillaceae</taxon>
        <taxon>Fodinisporobacter</taxon>
    </lineage>
</organism>
<dbReference type="InterPro" id="IPR050351">
    <property type="entry name" value="BphY/WalK/GraS-like"/>
</dbReference>
<evidence type="ECO:0000313" key="13">
    <source>
        <dbReference type="Proteomes" id="UP000830167"/>
    </source>
</evidence>
<evidence type="ECO:0000256" key="9">
    <source>
        <dbReference type="ARBA" id="ARBA00023012"/>
    </source>
</evidence>
<evidence type="ECO:0000256" key="3">
    <source>
        <dbReference type="ARBA" id="ARBA00012438"/>
    </source>
</evidence>
<evidence type="ECO:0000256" key="8">
    <source>
        <dbReference type="ARBA" id="ARBA00022840"/>
    </source>
</evidence>
<dbReference type="PANTHER" id="PTHR45453">
    <property type="entry name" value="PHOSPHATE REGULON SENSOR PROTEIN PHOR"/>
    <property type="match status" value="1"/>
</dbReference>
<evidence type="ECO:0000256" key="7">
    <source>
        <dbReference type="ARBA" id="ARBA00022777"/>
    </source>
</evidence>
<feature type="domain" description="Histidine kinase" evidence="11">
    <location>
        <begin position="202"/>
        <end position="419"/>
    </location>
</feature>
<dbReference type="InterPro" id="IPR005467">
    <property type="entry name" value="His_kinase_dom"/>
</dbReference>
<dbReference type="SUPFAM" id="SSF47384">
    <property type="entry name" value="Homodimeric domain of signal transducing histidine kinase"/>
    <property type="match status" value="1"/>
</dbReference>
<keyword evidence="7 12" id="KW-0418">Kinase</keyword>
<evidence type="ECO:0000256" key="1">
    <source>
        <dbReference type="ARBA" id="ARBA00000085"/>
    </source>
</evidence>
<gene>
    <name evidence="12" type="ORF">LSG31_09150</name>
</gene>
<feature type="transmembrane region" description="Helical" evidence="10">
    <location>
        <begin position="9"/>
        <end position="32"/>
    </location>
</feature>
<dbReference type="Pfam" id="PF02518">
    <property type="entry name" value="HATPase_c"/>
    <property type="match status" value="1"/>
</dbReference>
<dbReference type="GO" id="GO:0016301">
    <property type="term" value="F:kinase activity"/>
    <property type="evidence" value="ECO:0007669"/>
    <property type="project" value="UniProtKB-KW"/>
</dbReference>
<keyword evidence="13" id="KW-1185">Reference proteome</keyword>
<dbReference type="Gene3D" id="3.30.565.10">
    <property type="entry name" value="Histidine kinase-like ATPase, C-terminal domain"/>
    <property type="match status" value="1"/>
</dbReference>
<feature type="transmembrane region" description="Helical" evidence="10">
    <location>
        <begin position="159"/>
        <end position="182"/>
    </location>
</feature>
<dbReference type="EC" id="2.7.13.3" evidence="3"/>
<evidence type="ECO:0000259" key="11">
    <source>
        <dbReference type="PROSITE" id="PS50109"/>
    </source>
</evidence>
<evidence type="ECO:0000256" key="6">
    <source>
        <dbReference type="ARBA" id="ARBA00022741"/>
    </source>
</evidence>
<dbReference type="SMART" id="SM00388">
    <property type="entry name" value="HisKA"/>
    <property type="match status" value="1"/>
</dbReference>
<dbReference type="PANTHER" id="PTHR45453:SF1">
    <property type="entry name" value="PHOSPHATE REGULON SENSOR PROTEIN PHOR"/>
    <property type="match status" value="1"/>
</dbReference>
<evidence type="ECO:0000256" key="4">
    <source>
        <dbReference type="ARBA" id="ARBA00022553"/>
    </source>
</evidence>
<dbReference type="InterPro" id="IPR036890">
    <property type="entry name" value="HATPase_C_sf"/>
</dbReference>
<dbReference type="SUPFAM" id="SSF55874">
    <property type="entry name" value="ATPase domain of HSP90 chaperone/DNA topoisomerase II/histidine kinase"/>
    <property type="match status" value="1"/>
</dbReference>
<dbReference type="Gene3D" id="1.10.287.130">
    <property type="match status" value="1"/>
</dbReference>
<dbReference type="PROSITE" id="PS50109">
    <property type="entry name" value="HIS_KIN"/>
    <property type="match status" value="1"/>
</dbReference>
<keyword evidence="8" id="KW-0067">ATP-binding</keyword>
<dbReference type="Proteomes" id="UP000830167">
    <property type="component" value="Chromosome"/>
</dbReference>
<keyword evidence="4" id="KW-0597">Phosphoprotein</keyword>
<dbReference type="InterPro" id="IPR004358">
    <property type="entry name" value="Sig_transdc_His_kin-like_C"/>
</dbReference>
<dbReference type="CDD" id="cd00082">
    <property type="entry name" value="HisKA"/>
    <property type="match status" value="1"/>
</dbReference>
<evidence type="ECO:0000256" key="10">
    <source>
        <dbReference type="SAM" id="Phobius"/>
    </source>
</evidence>
<name>A0ABY4CP84_9BACL</name>
<dbReference type="RefSeq" id="WP_347438985.1">
    <property type="nucleotide sequence ID" value="NZ_CP089291.1"/>
</dbReference>
<keyword evidence="10" id="KW-1133">Transmembrane helix</keyword>
<dbReference type="PRINTS" id="PR00344">
    <property type="entry name" value="BCTRLSENSOR"/>
</dbReference>
<dbReference type="SMART" id="SM00387">
    <property type="entry name" value="HATPase_c"/>
    <property type="match status" value="1"/>
</dbReference>
<sequence>MFKQTRIRLILLNSIVFFIILNGFGATTYFYMKHRMYNQGDMMMRSFASHLKQIHFRDLFYPKSGERGIDRRYSYIFWNDKGQVLLQLPSNSIYPEDIRKLKSKLGKSTIQTVDLSSQTYRLFTIHFNQEDRLDMPLSHINAVQIIENIEPLEEMFDSLLIVILVSGSISIGVAFFIGLFLANRALIPIQRSWNKQQQFAADASHELRTPLTVIKLYLERLFRHPDHTIEQESEHIANIIGETRRMHKLIEELLLLARTDSNRLQIMIQTVYLDDILKRVVQDFQEMSRMKDIQIYTSIESPIKINGDKERLHQMFVILLDNALKYTKVGGHVTVSCEHIGATAKIVIKDNGIGIPKDDLPYIFDCFFRGDKARNRTSEGTGLGLSIARWVIENHGGKVRVESEVGIGTSFFINLPLKLKLS</sequence>
<evidence type="ECO:0000256" key="2">
    <source>
        <dbReference type="ARBA" id="ARBA00004370"/>
    </source>
</evidence>
<dbReference type="InterPro" id="IPR003594">
    <property type="entry name" value="HATPase_dom"/>
</dbReference>
<reference evidence="12" key="1">
    <citation type="submission" date="2021-12" db="EMBL/GenBank/DDBJ databases">
        <title>Alicyclobacillaceae gen. nov., sp. nov., isolated from chalcocite enrichment system.</title>
        <authorList>
            <person name="Jiang Z."/>
        </authorList>
    </citation>
    <scope>NUCLEOTIDE SEQUENCE</scope>
    <source>
        <strain evidence="12">MYW30-H2</strain>
    </source>
</reference>
<evidence type="ECO:0000313" key="12">
    <source>
        <dbReference type="EMBL" id="UOF92307.1"/>
    </source>
</evidence>
<comment type="catalytic activity">
    <reaction evidence="1">
        <text>ATP + protein L-histidine = ADP + protein N-phospho-L-histidine.</text>
        <dbReference type="EC" id="2.7.13.3"/>
    </reaction>
</comment>
<keyword evidence="5" id="KW-0808">Transferase</keyword>
<dbReference type="InterPro" id="IPR003661">
    <property type="entry name" value="HisK_dim/P_dom"/>
</dbReference>
<comment type="subcellular location">
    <subcellularLocation>
        <location evidence="2">Membrane</location>
    </subcellularLocation>
</comment>